<feature type="binding site" evidence="9">
    <location>
        <position position="73"/>
    </location>
    <ligand>
        <name>ATP</name>
        <dbReference type="ChEBI" id="CHEBI:30616"/>
    </ligand>
</feature>
<dbReference type="PANTHER" id="PTHR24363">
    <property type="entry name" value="SERINE/THREONINE PROTEIN KINASE"/>
    <property type="match status" value="1"/>
</dbReference>
<evidence type="ECO:0000313" key="13">
    <source>
        <dbReference type="Proteomes" id="UP000248806"/>
    </source>
</evidence>
<dbReference type="Gene3D" id="2.130.10.10">
    <property type="entry name" value="YVTN repeat-like/Quinoprotein amine dehydrogenase"/>
    <property type="match status" value="1"/>
</dbReference>
<gene>
    <name evidence="12" type="ORF">EI42_03616</name>
</gene>
<dbReference type="PROSITE" id="PS00107">
    <property type="entry name" value="PROTEIN_KINASE_ATP"/>
    <property type="match status" value="1"/>
</dbReference>
<dbReference type="RefSeq" id="WP_111323972.1">
    <property type="nucleotide sequence ID" value="NZ_BIFX01000001.1"/>
</dbReference>
<dbReference type="EMBL" id="QKUF01000012">
    <property type="protein sequence ID" value="PZW27529.1"/>
    <property type="molecule type" value="Genomic_DNA"/>
</dbReference>
<dbReference type="GO" id="GO:0004674">
    <property type="term" value="F:protein serine/threonine kinase activity"/>
    <property type="evidence" value="ECO:0007669"/>
    <property type="project" value="UniProtKB-KW"/>
</dbReference>
<dbReference type="InterPro" id="IPR000719">
    <property type="entry name" value="Prot_kinase_dom"/>
</dbReference>
<evidence type="ECO:0000313" key="12">
    <source>
        <dbReference type="EMBL" id="PZW27529.1"/>
    </source>
</evidence>
<dbReference type="SUPFAM" id="SSF56112">
    <property type="entry name" value="Protein kinase-like (PK-like)"/>
    <property type="match status" value="1"/>
</dbReference>
<dbReference type="GO" id="GO:0005524">
    <property type="term" value="F:ATP binding"/>
    <property type="evidence" value="ECO:0007669"/>
    <property type="project" value="UniProtKB-UniRule"/>
</dbReference>
<dbReference type="InterPro" id="IPR017441">
    <property type="entry name" value="Protein_kinase_ATP_BS"/>
</dbReference>
<keyword evidence="6 9" id="KW-0067">ATP-binding</keyword>
<dbReference type="EC" id="2.7.11.1" evidence="1"/>
<keyword evidence="10" id="KW-1133">Transmembrane helix</keyword>
<evidence type="ECO:0000256" key="4">
    <source>
        <dbReference type="ARBA" id="ARBA00022741"/>
    </source>
</evidence>
<feature type="domain" description="Protein kinase" evidence="11">
    <location>
        <begin position="43"/>
        <end position="297"/>
    </location>
</feature>
<dbReference type="InterPro" id="IPR015943">
    <property type="entry name" value="WD40/YVTN_repeat-like_dom_sf"/>
</dbReference>
<sequence length="701" mass="80338">MPALTFCSHCGAANETANDHCTACQQPLAAELSEEAPLLNDRYRLLTILGMGGYGAVYRAEDTFQANRLVAIKQVRFRGLSAEEQIEATETFHREVEVLSTLSHPRLPQYYEQFQDQGNWYVALEYLEGETLEARMKQRQREGHDGLDVEEVVRIGLQLCEVLTYLHNRQPAVIFRDLKPDNVMVMAGSEVALIDFGIARRYKPEKQRDTIPLGSPGYAAPEQYGKAQTSPQSDLYSLGALLYHLLTGYDPAENPFFFPPMEERKAPRKLRALIEQMTRRERGQRPRSAEEVAEVLRGVAEGLQQKRVKGRIWVPPQGKPLPGTGGGQIQLQRQLQTAARRQARRQVLISGVVLGTLACTGIGALIMSNSMKPKRLNERSTTEDQINKRSMAEDRDIILRYAVRTAYSADQLYLAVLLYYGEYGYYINIYEEKTFKEIKRLKVEERYLEYTTRLIWSPDNRYVAFYSGKAFLYWDWEASSDPSPVYINVSQLGDERRGVGQIHDTWPDKGSDIVALYDHHLLVFDLNAEKQKAYLKFSDGWYPVLSCAWSLDKAVLAIVDATVGDMHFLDVERGRVYEKIHIAAAAGANDGQRQFYWTKHYCVLYLYAEVYLMPAKQVREMLAVNTFLHLRLGIKTFALSPDETMIAVSSYEEVLVWHIEQRRVIVRTPHSEEKPPELHWVANNRELWWQSGGKERYLSLP</sequence>
<keyword evidence="3" id="KW-0808">Transferase</keyword>
<keyword evidence="2 12" id="KW-0723">Serine/threonine-protein kinase</keyword>
<dbReference type="SMART" id="SM00220">
    <property type="entry name" value="S_TKc"/>
    <property type="match status" value="1"/>
</dbReference>
<dbReference type="SUPFAM" id="SSF82171">
    <property type="entry name" value="DPP6 N-terminal domain-like"/>
    <property type="match status" value="1"/>
</dbReference>
<organism evidence="12 13">
    <name type="scientific">Thermosporothrix hazakensis</name>
    <dbReference type="NCBI Taxonomy" id="644383"/>
    <lineage>
        <taxon>Bacteria</taxon>
        <taxon>Bacillati</taxon>
        <taxon>Chloroflexota</taxon>
        <taxon>Ktedonobacteria</taxon>
        <taxon>Ktedonobacterales</taxon>
        <taxon>Thermosporotrichaceae</taxon>
        <taxon>Thermosporothrix</taxon>
    </lineage>
</organism>
<reference evidence="12 13" key="1">
    <citation type="submission" date="2018-06" db="EMBL/GenBank/DDBJ databases">
        <title>Genomic Encyclopedia of Archaeal and Bacterial Type Strains, Phase II (KMG-II): from individual species to whole genera.</title>
        <authorList>
            <person name="Goeker M."/>
        </authorList>
    </citation>
    <scope>NUCLEOTIDE SEQUENCE [LARGE SCALE GENOMIC DNA]</scope>
    <source>
        <strain evidence="12 13">ATCC BAA-1881</strain>
    </source>
</reference>
<dbReference type="Proteomes" id="UP000248806">
    <property type="component" value="Unassembled WGS sequence"/>
</dbReference>
<keyword evidence="13" id="KW-1185">Reference proteome</keyword>
<evidence type="ECO:0000256" key="5">
    <source>
        <dbReference type="ARBA" id="ARBA00022777"/>
    </source>
</evidence>
<evidence type="ECO:0000256" key="9">
    <source>
        <dbReference type="PROSITE-ProRule" id="PRU10141"/>
    </source>
</evidence>
<dbReference type="PROSITE" id="PS50011">
    <property type="entry name" value="PROTEIN_KINASE_DOM"/>
    <property type="match status" value="1"/>
</dbReference>
<comment type="catalytic activity">
    <reaction evidence="8">
        <text>L-seryl-[protein] + ATP = O-phospho-L-seryl-[protein] + ADP + H(+)</text>
        <dbReference type="Rhea" id="RHEA:17989"/>
        <dbReference type="Rhea" id="RHEA-COMP:9863"/>
        <dbReference type="Rhea" id="RHEA-COMP:11604"/>
        <dbReference type="ChEBI" id="CHEBI:15378"/>
        <dbReference type="ChEBI" id="CHEBI:29999"/>
        <dbReference type="ChEBI" id="CHEBI:30616"/>
        <dbReference type="ChEBI" id="CHEBI:83421"/>
        <dbReference type="ChEBI" id="CHEBI:456216"/>
        <dbReference type="EC" id="2.7.11.1"/>
    </reaction>
</comment>
<dbReference type="Pfam" id="PF00069">
    <property type="entry name" value="Pkinase"/>
    <property type="match status" value="1"/>
</dbReference>
<keyword evidence="5 12" id="KW-0418">Kinase</keyword>
<proteinExistence type="predicted"/>
<evidence type="ECO:0000256" key="10">
    <source>
        <dbReference type="SAM" id="Phobius"/>
    </source>
</evidence>
<evidence type="ECO:0000256" key="3">
    <source>
        <dbReference type="ARBA" id="ARBA00022679"/>
    </source>
</evidence>
<evidence type="ECO:0000256" key="2">
    <source>
        <dbReference type="ARBA" id="ARBA00022527"/>
    </source>
</evidence>
<evidence type="ECO:0000256" key="6">
    <source>
        <dbReference type="ARBA" id="ARBA00022840"/>
    </source>
</evidence>
<dbReference type="Gene3D" id="1.10.510.10">
    <property type="entry name" value="Transferase(Phosphotransferase) domain 1"/>
    <property type="match status" value="1"/>
</dbReference>
<dbReference type="PANTHER" id="PTHR24363:SF0">
    <property type="entry name" value="SERINE_THREONINE KINASE LIKE DOMAIN CONTAINING 1"/>
    <property type="match status" value="1"/>
</dbReference>
<feature type="transmembrane region" description="Helical" evidence="10">
    <location>
        <begin position="347"/>
        <end position="367"/>
    </location>
</feature>
<evidence type="ECO:0000256" key="7">
    <source>
        <dbReference type="ARBA" id="ARBA00047899"/>
    </source>
</evidence>
<evidence type="ECO:0000256" key="8">
    <source>
        <dbReference type="ARBA" id="ARBA00048679"/>
    </source>
</evidence>
<evidence type="ECO:0000256" key="1">
    <source>
        <dbReference type="ARBA" id="ARBA00012513"/>
    </source>
</evidence>
<dbReference type="OrthoDB" id="502205at2"/>
<evidence type="ECO:0000259" key="11">
    <source>
        <dbReference type="PROSITE" id="PS50011"/>
    </source>
</evidence>
<comment type="catalytic activity">
    <reaction evidence="7">
        <text>L-threonyl-[protein] + ATP = O-phospho-L-threonyl-[protein] + ADP + H(+)</text>
        <dbReference type="Rhea" id="RHEA:46608"/>
        <dbReference type="Rhea" id="RHEA-COMP:11060"/>
        <dbReference type="Rhea" id="RHEA-COMP:11605"/>
        <dbReference type="ChEBI" id="CHEBI:15378"/>
        <dbReference type="ChEBI" id="CHEBI:30013"/>
        <dbReference type="ChEBI" id="CHEBI:30616"/>
        <dbReference type="ChEBI" id="CHEBI:61977"/>
        <dbReference type="ChEBI" id="CHEBI:456216"/>
        <dbReference type="EC" id="2.7.11.1"/>
    </reaction>
</comment>
<protein>
    <recommendedName>
        <fullName evidence="1">non-specific serine/threonine protein kinase</fullName>
        <ecNumber evidence="1">2.7.11.1</ecNumber>
    </recommendedName>
</protein>
<dbReference type="AlphaFoldDB" id="A0A326U4C3"/>
<keyword evidence="4 9" id="KW-0547">Nucleotide-binding</keyword>
<keyword evidence="10" id="KW-0812">Transmembrane</keyword>
<dbReference type="Gene3D" id="3.30.200.20">
    <property type="entry name" value="Phosphorylase Kinase, domain 1"/>
    <property type="match status" value="1"/>
</dbReference>
<dbReference type="CDD" id="cd14014">
    <property type="entry name" value="STKc_PknB_like"/>
    <property type="match status" value="1"/>
</dbReference>
<accession>A0A326U4C3</accession>
<comment type="caution">
    <text evidence="12">The sequence shown here is derived from an EMBL/GenBank/DDBJ whole genome shotgun (WGS) entry which is preliminary data.</text>
</comment>
<dbReference type="InterPro" id="IPR011009">
    <property type="entry name" value="Kinase-like_dom_sf"/>
</dbReference>
<keyword evidence="10" id="KW-0472">Membrane</keyword>
<name>A0A326U4C3_THEHA</name>